<protein>
    <submittedName>
        <fullName evidence="2">Uncharacterized protein</fullName>
    </submittedName>
</protein>
<dbReference type="Gramene" id="KCW84231">
    <property type="protein sequence ID" value="KCW84231"/>
    <property type="gene ID" value="EUGRSUZ_B01093"/>
</dbReference>
<feature type="region of interest" description="Disordered" evidence="1">
    <location>
        <begin position="46"/>
        <end position="85"/>
    </location>
</feature>
<dbReference type="InParanoid" id="A0A059D1C4"/>
<organism evidence="2">
    <name type="scientific">Eucalyptus grandis</name>
    <name type="common">Flooded gum</name>
    <dbReference type="NCBI Taxonomy" id="71139"/>
    <lineage>
        <taxon>Eukaryota</taxon>
        <taxon>Viridiplantae</taxon>
        <taxon>Streptophyta</taxon>
        <taxon>Embryophyta</taxon>
        <taxon>Tracheophyta</taxon>
        <taxon>Spermatophyta</taxon>
        <taxon>Magnoliopsida</taxon>
        <taxon>eudicotyledons</taxon>
        <taxon>Gunneridae</taxon>
        <taxon>Pentapetalae</taxon>
        <taxon>rosids</taxon>
        <taxon>malvids</taxon>
        <taxon>Myrtales</taxon>
        <taxon>Myrtaceae</taxon>
        <taxon>Myrtoideae</taxon>
        <taxon>Eucalypteae</taxon>
        <taxon>Eucalyptus</taxon>
    </lineage>
</organism>
<name>A0A059D1C4_EUCGR</name>
<evidence type="ECO:0000313" key="2">
    <source>
        <dbReference type="EMBL" id="KCW84231.1"/>
    </source>
</evidence>
<proteinExistence type="predicted"/>
<dbReference type="EMBL" id="KK198754">
    <property type="protein sequence ID" value="KCW84231.1"/>
    <property type="molecule type" value="Genomic_DNA"/>
</dbReference>
<sequence>MGHRGRSSYRGCVTTSGLLALQIGGGRGGAGASGCGCCRGAQICRRQTPERRDRDSGGRRAGRWRSARGFDGQIGDGVTRSAGNE</sequence>
<dbReference type="AlphaFoldDB" id="A0A059D1C4"/>
<accession>A0A059D1C4</accession>
<reference evidence="2" key="1">
    <citation type="submission" date="2013-07" db="EMBL/GenBank/DDBJ databases">
        <title>The genome of Eucalyptus grandis.</title>
        <authorList>
            <person name="Schmutz J."/>
            <person name="Hayes R."/>
            <person name="Myburg A."/>
            <person name="Tuskan G."/>
            <person name="Grattapaglia D."/>
            <person name="Rokhsar D.S."/>
        </authorList>
    </citation>
    <scope>NUCLEOTIDE SEQUENCE</scope>
    <source>
        <tissue evidence="2">Leaf extractions</tissue>
    </source>
</reference>
<evidence type="ECO:0000256" key="1">
    <source>
        <dbReference type="SAM" id="MobiDB-lite"/>
    </source>
</evidence>
<feature type="compositionally biased region" description="Basic and acidic residues" evidence="1">
    <location>
        <begin position="47"/>
        <end position="58"/>
    </location>
</feature>
<gene>
    <name evidence="2" type="ORF">EUGRSUZ_B01093</name>
</gene>